<dbReference type="InterPro" id="IPR027268">
    <property type="entry name" value="Peptidase_M4/M1_CTD_sf"/>
</dbReference>
<gene>
    <name evidence="10" type="ORF">ACGFZB_36710</name>
</gene>
<dbReference type="InterPro" id="IPR013856">
    <property type="entry name" value="Peptidase_M4_domain"/>
</dbReference>
<dbReference type="InterPro" id="IPR001570">
    <property type="entry name" value="Peptidase_M4_C_domain"/>
</dbReference>
<dbReference type="SUPFAM" id="SSF55486">
    <property type="entry name" value="Metalloproteases ('zincins'), catalytic domain"/>
    <property type="match status" value="1"/>
</dbReference>
<evidence type="ECO:0000313" key="11">
    <source>
        <dbReference type="Proteomes" id="UP001604267"/>
    </source>
</evidence>
<dbReference type="Pfam" id="PF01447">
    <property type="entry name" value="Peptidase_M4"/>
    <property type="match status" value="1"/>
</dbReference>
<dbReference type="Gene3D" id="3.10.170.10">
    <property type="match status" value="1"/>
</dbReference>
<keyword evidence="11" id="KW-1185">Reference proteome</keyword>
<evidence type="ECO:0000313" key="10">
    <source>
        <dbReference type="EMBL" id="MFG3015894.1"/>
    </source>
</evidence>
<evidence type="ECO:0000256" key="5">
    <source>
        <dbReference type="ARBA" id="ARBA00022833"/>
    </source>
</evidence>
<feature type="domain" description="Peptidase M4 C-terminal" evidence="9">
    <location>
        <begin position="175"/>
        <end position="346"/>
    </location>
</feature>
<evidence type="ECO:0000259" key="9">
    <source>
        <dbReference type="Pfam" id="PF02868"/>
    </source>
</evidence>
<comment type="cofactor">
    <cofactor evidence="7">
        <name>Zn(2+)</name>
        <dbReference type="ChEBI" id="CHEBI:29105"/>
    </cofactor>
</comment>
<evidence type="ECO:0000256" key="2">
    <source>
        <dbReference type="ARBA" id="ARBA00022670"/>
    </source>
</evidence>
<dbReference type="RefSeq" id="WP_392824053.1">
    <property type="nucleotide sequence ID" value="NZ_JBICYV010000023.1"/>
</dbReference>
<dbReference type="Pfam" id="PF02868">
    <property type="entry name" value="Peptidase_M4_C"/>
    <property type="match status" value="1"/>
</dbReference>
<dbReference type="Gene3D" id="1.10.390.10">
    <property type="entry name" value="Neutral Protease Domain 2"/>
    <property type="match status" value="1"/>
</dbReference>
<dbReference type="GO" id="GO:0016787">
    <property type="term" value="F:hydrolase activity"/>
    <property type="evidence" value="ECO:0007669"/>
    <property type="project" value="UniProtKB-KW"/>
</dbReference>
<evidence type="ECO:0000259" key="8">
    <source>
        <dbReference type="Pfam" id="PF01447"/>
    </source>
</evidence>
<evidence type="ECO:0000256" key="1">
    <source>
        <dbReference type="ARBA" id="ARBA00009388"/>
    </source>
</evidence>
<comment type="similarity">
    <text evidence="1 7">Belongs to the peptidase M4 family.</text>
</comment>
<keyword evidence="3" id="KW-0479">Metal-binding</keyword>
<evidence type="ECO:0000256" key="7">
    <source>
        <dbReference type="RuleBase" id="RU366073"/>
    </source>
</evidence>
<comment type="caution">
    <text evidence="10">The sequence shown here is derived from an EMBL/GenBank/DDBJ whole genome shotgun (WGS) entry which is preliminary data.</text>
</comment>
<dbReference type="PANTHER" id="PTHR43579">
    <property type="match status" value="1"/>
</dbReference>
<dbReference type="EC" id="3.4.24.-" evidence="7"/>
<keyword evidence="5 7" id="KW-0862">Zinc</keyword>
<dbReference type="InterPro" id="IPR052759">
    <property type="entry name" value="Metalloprotease_M4"/>
</dbReference>
<dbReference type="PANTHER" id="PTHR43579:SF1">
    <property type="entry name" value="NEUTRAL METALLOPROTEINASE"/>
    <property type="match status" value="1"/>
</dbReference>
<protein>
    <recommendedName>
        <fullName evidence="7">Neutral metalloproteinase</fullName>
        <ecNumber evidence="7">3.4.24.-</ecNumber>
    </recommendedName>
</protein>
<dbReference type="InterPro" id="IPR023612">
    <property type="entry name" value="Peptidase_M4"/>
</dbReference>
<dbReference type="CDD" id="cd09597">
    <property type="entry name" value="M4_TLP"/>
    <property type="match status" value="1"/>
</dbReference>
<name>A0ABW7BFJ5_9ACTN</name>
<feature type="domain" description="Peptidase M4" evidence="8">
    <location>
        <begin position="99"/>
        <end position="172"/>
    </location>
</feature>
<evidence type="ECO:0000256" key="3">
    <source>
        <dbReference type="ARBA" id="ARBA00022723"/>
    </source>
</evidence>
<organism evidence="10 11">
    <name type="scientific">Streptomyces cinerochromogenes</name>
    <dbReference type="NCBI Taxonomy" id="66422"/>
    <lineage>
        <taxon>Bacteria</taxon>
        <taxon>Bacillati</taxon>
        <taxon>Actinomycetota</taxon>
        <taxon>Actinomycetes</taxon>
        <taxon>Kitasatosporales</taxon>
        <taxon>Streptomycetaceae</taxon>
        <taxon>Streptomyces</taxon>
    </lineage>
</organism>
<proteinExistence type="inferred from homology"/>
<evidence type="ECO:0000256" key="6">
    <source>
        <dbReference type="ARBA" id="ARBA00023049"/>
    </source>
</evidence>
<dbReference type="EMBL" id="JBICYV010000023">
    <property type="protein sequence ID" value="MFG3015894.1"/>
    <property type="molecule type" value="Genomic_DNA"/>
</dbReference>
<evidence type="ECO:0000256" key="4">
    <source>
        <dbReference type="ARBA" id="ARBA00022801"/>
    </source>
</evidence>
<reference evidence="10 11" key="1">
    <citation type="submission" date="2024-10" db="EMBL/GenBank/DDBJ databases">
        <title>The Natural Products Discovery Center: Release of the First 8490 Sequenced Strains for Exploring Actinobacteria Biosynthetic Diversity.</title>
        <authorList>
            <person name="Kalkreuter E."/>
            <person name="Kautsar S.A."/>
            <person name="Yang D."/>
            <person name="Bader C.D."/>
            <person name="Teijaro C.N."/>
            <person name="Fluegel L."/>
            <person name="Davis C.M."/>
            <person name="Simpson J.R."/>
            <person name="Lauterbach L."/>
            <person name="Steele A.D."/>
            <person name="Gui C."/>
            <person name="Meng S."/>
            <person name="Li G."/>
            <person name="Viehrig K."/>
            <person name="Ye F."/>
            <person name="Su P."/>
            <person name="Kiefer A.F."/>
            <person name="Nichols A."/>
            <person name="Cepeda A.J."/>
            <person name="Yan W."/>
            <person name="Fan B."/>
            <person name="Jiang Y."/>
            <person name="Adhikari A."/>
            <person name="Zheng C.-J."/>
            <person name="Schuster L."/>
            <person name="Cowan T.M."/>
            <person name="Smanski M.J."/>
            <person name="Chevrette M.G."/>
            <person name="De Carvalho L.P.S."/>
            <person name="Shen B."/>
        </authorList>
    </citation>
    <scope>NUCLEOTIDE SEQUENCE [LARGE SCALE GENOMIC DNA]</scope>
    <source>
        <strain evidence="10 11">NPDC048320</strain>
    </source>
</reference>
<keyword evidence="4 7" id="KW-0378">Hydrolase</keyword>
<accession>A0ABW7BFJ5</accession>
<keyword evidence="2 7" id="KW-0645">Protease</keyword>
<comment type="function">
    <text evidence="7">Extracellular zinc metalloprotease.</text>
</comment>
<keyword evidence="6 7" id="KW-0482">Metalloprotease</keyword>
<comment type="subcellular location">
    <subcellularLocation>
        <location evidence="7">Secreted</location>
    </subcellularLocation>
</comment>
<dbReference type="PRINTS" id="PR00730">
    <property type="entry name" value="THERMOLYSIN"/>
</dbReference>
<keyword evidence="7" id="KW-0964">Secreted</keyword>
<sequence length="403" mass="43413">MTRTRHVNCIIPPHLLDKLLGSDDSEIRKAALDTLLTTTRLRGERSVRASFAGAAAAGNGRRTVFDCRQGRFLPFAVLVRTEEGAESGDLSVNRAFDGLGTTRDFYQKVFQRNSLDGLGMRLDGYVHFDAGYNNAFWDGRQMVFGDGDGRMFTDFTGSIDVIAHELTHGVTEFTAGLAYHHQSGALNESISDVFGTLVKQWAANESAETADWLIGADVFTPDIDADALRSLKAPGTAYDNPLLGKDPQPDHMSRFVNLPNTERGDYGGVHINSGIPNKAFYLTAVGIGGFSWEAAGLIWYESLKASSMETKFQDFADTTYQKAEELYGAGSAEQLAVMAAWQGVGIQISGVPAGVARARSLAAGRDGGVGREDGLAALSKQVGALAAQVRELSEDITSLKAMR</sequence>
<dbReference type="Proteomes" id="UP001604267">
    <property type="component" value="Unassembled WGS sequence"/>
</dbReference>